<keyword evidence="2" id="KW-1185">Reference proteome</keyword>
<reference evidence="1" key="1">
    <citation type="submission" date="2022-04" db="EMBL/GenBank/DDBJ databases">
        <title>Chromosome-scale genome assembly of Holotrichia oblita Faldermann.</title>
        <authorList>
            <person name="Rongchong L."/>
        </authorList>
    </citation>
    <scope>NUCLEOTIDE SEQUENCE</scope>
    <source>
        <strain evidence="1">81SQS9</strain>
    </source>
</reference>
<sequence>MYASVADLEMFPPRRDPVKEHNRRANKRVRSPSPTERPPTPETLINPSLSTRMDLSKPACMRDDLRQPGDPIVKYDAPKPKGSRKASRERKKQQEENKLICEYDVLRVPSPINEVNLPEVSLDDDDSFEMISPDVSKAKVVPVKPSITSAFLYPDPPPKEELELHKPKSGIIINVTDEDVVSTDSSEGEEDVKPKDKDTTKNETDRLSTIEDVTDEDDWEDVGEEALFRNKSTAMEEDQPLRMMRRQVSQTSRTTSLNEKDLMYEDINWEQIPAICKLVQTFRSEQEEDAKKKMKKVRKGTLETHSFTRIKQKTADEFCFKCLLGTIHQGDDNFPLMSRNKQGICMPVAAYCFSKLKKPEQWFEKTIDDVLEIGNKFYLDSIGTLHMHRDRKELTPKELQKTCAINGKKVKFEIDEPEVSGQIRSLDKKIFNITKGLKIFFHRHKAALFQATNCNLTIWKHKKYYYIFDATPRKKDIYQDPNGKACLICVQNLKAVVSVLLDRSSLGNSTFILCRIKIIRVMNMEDIDDDVIDTASIYNILNDSKAVVQGTFDLGDKCFAFSRNKQALTMATVALVYSRITSPSTWRRKTLDKIMIIGNQLYVEIIKHENIVEIALENLPAIFTIGPYIVEIYIYANLHADTMFKKGQCNFMEVLREFFEKNNNAIVQIGKSILAIWHQRNMYYCFDPYSRNKEALKCRNGSACVSMNSNIETLVDTVIANFEEVDVIFYLHALKVVKIHRDPAMSRLFPKSMTLNEVSIENFKRLKLRRSKKKALEKPIRTSFTEYALKKLLAWESPIPSLIDIGSNVGSFNCAYLPPFMQKMPPKEVIKTKLNELSDVADLDSPTLSETQITPARPTPLKNEEEITLMDLDSFDLTQEELELQDEIEGESDYSAEGQSKLLMVGEDYNDEEGEEDYYFAKSIYSQVNSSSLESSHRHITEEVNTDISYCYKIVPALEHTLKSQKDFDKAFSINVDLQNIELRRETNFGTKWEENGMQIIEGTKKLSDFGEEIADMSCYVCIMAAAFAQEESLYKWTKKSVDFVLKSGVELYQAFEVPYTRVEDFHLQFKKYKMDVTMDVILDTYIAEKVLQTDKINVEAIETLLTNYVFTKTDCACLFINEYSFTMFIKRNVLYLYEPSPNNVACITRFKELKDLITRMLDNRGYDRVDEAFCREYVRIVLVRPNIIIPDRKVKETQPSLISATGEIIEPEITQSAELAKPHNYIDLPDGTQLIRGSKEIKDFGEFTENMAPYICIMAPAVGAKYSVSTWSADVVNYVLQCGVELFKKSNIKFEEVAKLEIPKVSLGRTDFRLEVNYLYDAPMKESVVTSSLKKILKQNGEWAVIVTQEYSCAAYYKNHLYYLYDCFPTNEVGLSDGPDTIGYASFARFKDLHSMATRIIYNKNKREDKEKLEYVRFVLSTVKVSFLPKENKQKKKKKAKYGKPRDVDVETDDEGLQEQEGIDEFEELDEDEGEEEGEEEVEEKEVKNKVGFYYKDGFYVIEGTKSLEGSQTVSDVLKEDHFVCLCACLMVINCSIRKWDTRKVDLVINQGTHIHSHATNLEVSDKRTIKNILMYKHFFDIIVRPIKINNWRKNKNIDAGLKTIFSKRKFCLIQFPNCCIVVYKEDKFYYLFSPYAWMFKNSDNEEKTVNAGWVLYTNEKRLKKKVKSFMVKEGRGSYTFYSFEVISLRKAPKKVLMSYKLMKYENDKPAKEENMGKPFHEQKSWLDIHQFPWSRMKDETASGRPRGKRDCRWHNWDVEYTADLYSLVGTLHQTSRKFPIENRGKQTLANLVVAIAMTNIYELSEWNAAILDSVLANGDHYFTECIKDIKEANYELAMEDLIEACSIFPYTFKVAYTPAIEGTMFLTNVKKFNLYKALRYFFENYESRCGIIIALKGEHKRLAAFGKTQENEYFMYDCQSMGPPMFFEREGVAYILRCVTLARSIQNESNWPSRPITFLHQMMNESTAFLVLT</sequence>
<evidence type="ECO:0000313" key="1">
    <source>
        <dbReference type="EMBL" id="KAI4454901.1"/>
    </source>
</evidence>
<protein>
    <submittedName>
        <fullName evidence="1">Uncharacterized protein</fullName>
    </submittedName>
</protein>
<evidence type="ECO:0000313" key="2">
    <source>
        <dbReference type="Proteomes" id="UP001056778"/>
    </source>
</evidence>
<proteinExistence type="predicted"/>
<accession>A0ACB9SIB8</accession>
<name>A0ACB9SIB8_HOLOL</name>
<organism evidence="1 2">
    <name type="scientific">Holotrichia oblita</name>
    <name type="common">Chafer beetle</name>
    <dbReference type="NCBI Taxonomy" id="644536"/>
    <lineage>
        <taxon>Eukaryota</taxon>
        <taxon>Metazoa</taxon>
        <taxon>Ecdysozoa</taxon>
        <taxon>Arthropoda</taxon>
        <taxon>Hexapoda</taxon>
        <taxon>Insecta</taxon>
        <taxon>Pterygota</taxon>
        <taxon>Neoptera</taxon>
        <taxon>Endopterygota</taxon>
        <taxon>Coleoptera</taxon>
        <taxon>Polyphaga</taxon>
        <taxon>Scarabaeiformia</taxon>
        <taxon>Scarabaeidae</taxon>
        <taxon>Melolonthinae</taxon>
        <taxon>Holotrichia</taxon>
    </lineage>
</organism>
<dbReference type="EMBL" id="CM043023">
    <property type="protein sequence ID" value="KAI4454901.1"/>
    <property type="molecule type" value="Genomic_DNA"/>
</dbReference>
<comment type="caution">
    <text evidence="1">The sequence shown here is derived from an EMBL/GenBank/DDBJ whole genome shotgun (WGS) entry which is preliminary data.</text>
</comment>
<dbReference type="Proteomes" id="UP001056778">
    <property type="component" value="Chromosome 9"/>
</dbReference>
<gene>
    <name evidence="1" type="ORF">MML48_9g00002209</name>
</gene>